<organism evidence="6 7">
    <name type="scientific">Sugiyamaella lignohabitans</name>
    <dbReference type="NCBI Taxonomy" id="796027"/>
    <lineage>
        <taxon>Eukaryota</taxon>
        <taxon>Fungi</taxon>
        <taxon>Dikarya</taxon>
        <taxon>Ascomycota</taxon>
        <taxon>Saccharomycotina</taxon>
        <taxon>Dipodascomycetes</taxon>
        <taxon>Dipodascales</taxon>
        <taxon>Trichomonascaceae</taxon>
        <taxon>Sugiyamaella</taxon>
    </lineage>
</organism>
<dbReference type="InterPro" id="IPR041792">
    <property type="entry name" value="MPP_PAP"/>
</dbReference>
<evidence type="ECO:0000256" key="4">
    <source>
        <dbReference type="RuleBase" id="RU361203"/>
    </source>
</evidence>
<dbReference type="Gene3D" id="2.60.40.380">
    <property type="entry name" value="Purple acid phosphatase-like, N-terminal"/>
    <property type="match status" value="1"/>
</dbReference>
<evidence type="ECO:0000259" key="5">
    <source>
        <dbReference type="PROSITE" id="PS50853"/>
    </source>
</evidence>
<gene>
    <name evidence="6" type="ORF">AWJ20_3844</name>
</gene>
<dbReference type="EMBL" id="CP014500">
    <property type="protein sequence ID" value="ANB11048.1"/>
    <property type="molecule type" value="Genomic_DNA"/>
</dbReference>
<dbReference type="InterPro" id="IPR008963">
    <property type="entry name" value="Purple_acid_Pase-like_N"/>
</dbReference>
<keyword evidence="3" id="KW-0325">Glycoprotein</keyword>
<dbReference type="PROSITE" id="PS50853">
    <property type="entry name" value="FN3"/>
    <property type="match status" value="1"/>
</dbReference>
<dbReference type="PANTHER" id="PTHR22953">
    <property type="entry name" value="ACID PHOSPHATASE RELATED"/>
    <property type="match status" value="1"/>
</dbReference>
<dbReference type="InterPro" id="IPR004843">
    <property type="entry name" value="Calcineurin-like_PHP"/>
</dbReference>
<dbReference type="GeneID" id="30035910"/>
<dbReference type="OrthoDB" id="45007at2759"/>
<feature type="chain" id="PRO_5007747615" description="Purple acid phosphatase" evidence="4">
    <location>
        <begin position="21"/>
        <end position="484"/>
    </location>
</feature>
<dbReference type="EC" id="3.1.3.2" evidence="4"/>
<feature type="domain" description="Fibronectin type-III" evidence="5">
    <location>
        <begin position="34"/>
        <end position="132"/>
    </location>
</feature>
<dbReference type="SMART" id="SM00060">
    <property type="entry name" value="FN3"/>
    <property type="match status" value="1"/>
</dbReference>
<proteinExistence type="inferred from homology"/>
<dbReference type="SUPFAM" id="SSF56300">
    <property type="entry name" value="Metallo-dependent phosphatases"/>
    <property type="match status" value="1"/>
</dbReference>
<dbReference type="SUPFAM" id="SSF49363">
    <property type="entry name" value="Purple acid phosphatase, N-terminal domain"/>
    <property type="match status" value="1"/>
</dbReference>
<dbReference type="InterPro" id="IPR015914">
    <property type="entry name" value="PAPs_N"/>
</dbReference>
<feature type="signal peptide" evidence="4">
    <location>
        <begin position="1"/>
        <end position="20"/>
    </location>
</feature>
<sequence length="484" mass="53695">MKLTVGLVATLWVQLQLTQGLQPVIRDYSNPSTPASQFRLAYNGAEGVTVSWNSPSQINSPQVWYGEDPNNLVASSPGTSTTFSTATSWDNHVTIGNLKPNTKYYYRVTGLADNFDVVGQNFYFTTARTTGDRTPYSIGFIADLGIVIGNLFGKQIPDTFDSILSARDSLDFLWHSGDFGYADDWLWEELTGAYPLNLDGGVATYNNIMNSYYDQFVNVTKNTPYMVGPGNHEADCIEPDLDYITNKFDLTICPSGQRNFTYHRNHFAMPTAEQAQDYFQNLWYSWNHGMTHFVQINTETDLAAGTTAPDEPGGDGGLDAGPFGFPNQQLQWLEADLAAVDRTKTPWLVVAGHRPWYSASTVCTECQEAFENLVIKYKVDLVMAGHVHYYERDAPVANGVVDPNGLNNPSAPWYITNGAAGNFEGHSSNSGKNPSYTSIINNSDYGWSKLTFHNSTHLTHDFISSETDQVLDTATLYKDHGLGW</sequence>
<keyword evidence="1 4" id="KW-0732">Signal</keyword>
<evidence type="ECO:0000313" key="7">
    <source>
        <dbReference type="Proteomes" id="UP000189580"/>
    </source>
</evidence>
<keyword evidence="2 4" id="KW-0378">Hydrolase</keyword>
<dbReference type="Pfam" id="PF14008">
    <property type="entry name" value="Metallophos_C"/>
    <property type="match status" value="1"/>
</dbReference>
<dbReference type="InterPro" id="IPR003961">
    <property type="entry name" value="FN3_dom"/>
</dbReference>
<dbReference type="CDD" id="cd00063">
    <property type="entry name" value="FN3"/>
    <property type="match status" value="1"/>
</dbReference>
<dbReference type="Proteomes" id="UP000189580">
    <property type="component" value="Chromosome c"/>
</dbReference>
<name>A0A161HIN2_9ASCO</name>
<dbReference type="GO" id="GO:0046872">
    <property type="term" value="F:metal ion binding"/>
    <property type="evidence" value="ECO:0007669"/>
    <property type="project" value="InterPro"/>
</dbReference>
<dbReference type="GO" id="GO:0003993">
    <property type="term" value="F:acid phosphatase activity"/>
    <property type="evidence" value="ECO:0007669"/>
    <property type="project" value="UniProtKB-EC"/>
</dbReference>
<evidence type="ECO:0000256" key="3">
    <source>
        <dbReference type="ARBA" id="ARBA00023180"/>
    </source>
</evidence>
<keyword evidence="7" id="KW-1185">Reference proteome</keyword>
<dbReference type="KEGG" id="slb:AWJ20_3844"/>
<dbReference type="RefSeq" id="XP_018733525.1">
    <property type="nucleotide sequence ID" value="XM_018880878.1"/>
</dbReference>
<accession>A0A161HIN2</accession>
<evidence type="ECO:0000313" key="6">
    <source>
        <dbReference type="EMBL" id="ANB11048.1"/>
    </source>
</evidence>
<dbReference type="InterPro" id="IPR025733">
    <property type="entry name" value="PAPs_C"/>
</dbReference>
<evidence type="ECO:0000256" key="2">
    <source>
        <dbReference type="ARBA" id="ARBA00022801"/>
    </source>
</evidence>
<reference evidence="6 7" key="1">
    <citation type="submission" date="2016-02" db="EMBL/GenBank/DDBJ databases">
        <title>Complete genome sequence and transcriptome regulation of the pentose utilising yeast Sugiyamaella lignohabitans.</title>
        <authorList>
            <person name="Bellasio M."/>
            <person name="Peymann A."/>
            <person name="Valli M."/>
            <person name="Sipitzky M."/>
            <person name="Graf A."/>
            <person name="Sauer M."/>
            <person name="Marx H."/>
            <person name="Mattanovich D."/>
        </authorList>
    </citation>
    <scope>NUCLEOTIDE SEQUENCE [LARGE SCALE GENOMIC DNA]</scope>
    <source>
        <strain evidence="6 7">CBS 10342</strain>
    </source>
</reference>
<evidence type="ECO:0000256" key="1">
    <source>
        <dbReference type="ARBA" id="ARBA00022729"/>
    </source>
</evidence>
<comment type="catalytic activity">
    <reaction evidence="4">
        <text>a phosphate monoester + H2O = an alcohol + phosphate</text>
        <dbReference type="Rhea" id="RHEA:15017"/>
        <dbReference type="ChEBI" id="CHEBI:15377"/>
        <dbReference type="ChEBI" id="CHEBI:30879"/>
        <dbReference type="ChEBI" id="CHEBI:43474"/>
        <dbReference type="ChEBI" id="CHEBI:67140"/>
        <dbReference type="EC" id="3.1.3.2"/>
    </reaction>
</comment>
<dbReference type="Gene3D" id="3.60.21.10">
    <property type="match status" value="1"/>
</dbReference>
<dbReference type="PANTHER" id="PTHR22953:SF145">
    <property type="entry name" value="PURPLE ACID PHOSPHATASE"/>
    <property type="match status" value="1"/>
</dbReference>
<dbReference type="CDD" id="cd00839">
    <property type="entry name" value="MPP_PAPs"/>
    <property type="match status" value="1"/>
</dbReference>
<dbReference type="AlphaFoldDB" id="A0A161HIN2"/>
<dbReference type="Pfam" id="PF16656">
    <property type="entry name" value="Pur_ac_phosph_N"/>
    <property type="match status" value="1"/>
</dbReference>
<dbReference type="InterPro" id="IPR039331">
    <property type="entry name" value="PAPs-like"/>
</dbReference>
<dbReference type="InterPro" id="IPR029052">
    <property type="entry name" value="Metallo-depent_PP-like"/>
</dbReference>
<dbReference type="Pfam" id="PF00149">
    <property type="entry name" value="Metallophos"/>
    <property type="match status" value="1"/>
</dbReference>
<protein>
    <recommendedName>
        <fullName evidence="4">Purple acid phosphatase</fullName>
        <ecNumber evidence="4">3.1.3.2</ecNumber>
    </recommendedName>
</protein>
<comment type="similarity">
    <text evidence="4">Belongs to the metallophosphoesterase superfamily. Purple acid phosphatase family.</text>
</comment>